<reference evidence="4 5" key="1">
    <citation type="submission" date="2019-10" db="EMBL/GenBank/DDBJ databases">
        <title>Rubrobacter sp nov SCSIO 52915 isolated from a deep-sea sediment in the South China Sea.</title>
        <authorList>
            <person name="Chen R.W."/>
        </authorList>
    </citation>
    <scope>NUCLEOTIDE SEQUENCE [LARGE SCALE GENOMIC DNA]</scope>
    <source>
        <strain evidence="4 5">SCSIO 52915</strain>
    </source>
</reference>
<dbReference type="Proteomes" id="UP000502706">
    <property type="component" value="Chromosome"/>
</dbReference>
<dbReference type="EMBL" id="CP045121">
    <property type="protein sequence ID" value="QIN78529.1"/>
    <property type="molecule type" value="Genomic_DNA"/>
</dbReference>
<sequence>MSGGTVLGEVSRFAARVRDGGIEDGILRDARRRVTDIVGIALAASGMEPARVIREVVEGWGGKGRAGAVGGGRYPAASAALLNGTLAHALDFDDTHLPSVLHPSAAVVPAALAAAEAAGASGRETLAAVAAGDELVVRVGMAGYDPKLGNSVFFEKGLHATSIAGTLGAALAAAMLYGLDEEGIGHAVAISASMGAGIIEANRTGGTVKRIHCGWAAHAGVVAAEMALHGLTGPPTVFEGRFGFLQAYLDDRADAGVITRGLGEDWELPRVFFKPYPANHFTHAGMDAAMKLRREGLDPGEIEEMELGVAPPVLRTIAQPEGEKARPKTGYAAQFSGPFTVATALVGGGGLGVSLDDFTDESVKEPLKLDLAARVRCVADEECERVFPNQFPAVLRVRLKGGEEREARVMHNRGGPENPLSDEELEVKFRDNAGRALPEDGVAEIEGALRNLEGSGDVGEVVRLAGGGRGMG</sequence>
<evidence type="ECO:0000313" key="5">
    <source>
        <dbReference type="Proteomes" id="UP000502706"/>
    </source>
</evidence>
<evidence type="ECO:0000259" key="3">
    <source>
        <dbReference type="Pfam" id="PF19305"/>
    </source>
</evidence>
<dbReference type="InterPro" id="IPR045336">
    <property type="entry name" value="MmgE_PrpD_N"/>
</dbReference>
<dbReference type="InterPro" id="IPR042188">
    <property type="entry name" value="MmgE/PrpD_sf_2"/>
</dbReference>
<dbReference type="KEGG" id="rmar:GBA65_08345"/>
<dbReference type="Pfam" id="PF19305">
    <property type="entry name" value="MmgE_PrpD_C"/>
    <property type="match status" value="1"/>
</dbReference>
<dbReference type="Gene3D" id="1.10.4100.10">
    <property type="entry name" value="2-methylcitrate dehydratase PrpD"/>
    <property type="match status" value="1"/>
</dbReference>
<dbReference type="Gene3D" id="3.30.1330.120">
    <property type="entry name" value="2-methylcitrate dehydratase PrpD"/>
    <property type="match status" value="1"/>
</dbReference>
<evidence type="ECO:0000256" key="1">
    <source>
        <dbReference type="ARBA" id="ARBA00006174"/>
    </source>
</evidence>
<keyword evidence="5" id="KW-1185">Reference proteome</keyword>
<dbReference type="InterPro" id="IPR036148">
    <property type="entry name" value="MmgE/PrpD_sf"/>
</dbReference>
<feature type="domain" description="MmgE/PrpD C-terminal" evidence="3">
    <location>
        <begin position="276"/>
        <end position="452"/>
    </location>
</feature>
<dbReference type="InterPro" id="IPR005656">
    <property type="entry name" value="MmgE_PrpD"/>
</dbReference>
<dbReference type="AlphaFoldDB" id="A0A6G8PWE1"/>
<dbReference type="InterPro" id="IPR045337">
    <property type="entry name" value="MmgE_PrpD_C"/>
</dbReference>
<feature type="domain" description="MmgE/PrpD N-terminal" evidence="2">
    <location>
        <begin position="10"/>
        <end position="251"/>
    </location>
</feature>
<dbReference type="Pfam" id="PF03972">
    <property type="entry name" value="MmgE_PrpD_N"/>
    <property type="match status" value="1"/>
</dbReference>
<dbReference type="SUPFAM" id="SSF103378">
    <property type="entry name" value="2-methylcitrate dehydratase PrpD"/>
    <property type="match status" value="1"/>
</dbReference>
<evidence type="ECO:0000313" key="4">
    <source>
        <dbReference type="EMBL" id="QIN78529.1"/>
    </source>
</evidence>
<dbReference type="RefSeq" id="WP_166396208.1">
    <property type="nucleotide sequence ID" value="NZ_CP045121.1"/>
</dbReference>
<dbReference type="GO" id="GO:0016829">
    <property type="term" value="F:lyase activity"/>
    <property type="evidence" value="ECO:0007669"/>
    <property type="project" value="InterPro"/>
</dbReference>
<name>A0A6G8PWE1_9ACTN</name>
<gene>
    <name evidence="4" type="ORF">GBA65_08345</name>
</gene>
<accession>A0A6G8PWE1</accession>
<protein>
    <submittedName>
        <fullName evidence="4">MmgE/PrpD family protein</fullName>
    </submittedName>
</protein>
<dbReference type="InterPro" id="IPR042183">
    <property type="entry name" value="MmgE/PrpD_sf_1"/>
</dbReference>
<proteinExistence type="inferred from homology"/>
<dbReference type="PANTHER" id="PTHR16943:SF8">
    <property type="entry name" value="2-METHYLCITRATE DEHYDRATASE"/>
    <property type="match status" value="1"/>
</dbReference>
<organism evidence="4 5">
    <name type="scientific">Rubrobacter marinus</name>
    <dbReference type="NCBI Taxonomy" id="2653852"/>
    <lineage>
        <taxon>Bacteria</taxon>
        <taxon>Bacillati</taxon>
        <taxon>Actinomycetota</taxon>
        <taxon>Rubrobacteria</taxon>
        <taxon>Rubrobacterales</taxon>
        <taxon>Rubrobacteraceae</taxon>
        <taxon>Rubrobacter</taxon>
    </lineage>
</organism>
<dbReference type="PANTHER" id="PTHR16943">
    <property type="entry name" value="2-METHYLCITRATE DEHYDRATASE-RELATED"/>
    <property type="match status" value="1"/>
</dbReference>
<comment type="similarity">
    <text evidence="1">Belongs to the PrpD family.</text>
</comment>
<evidence type="ECO:0000259" key="2">
    <source>
        <dbReference type="Pfam" id="PF03972"/>
    </source>
</evidence>